<dbReference type="RefSeq" id="WP_083557905.1">
    <property type="nucleotide sequence ID" value="NZ_QOVL01000008.1"/>
</dbReference>
<dbReference type="InterPro" id="IPR013105">
    <property type="entry name" value="TPR_2"/>
</dbReference>
<dbReference type="PANTHER" id="PTHR44858:SF1">
    <property type="entry name" value="UDP-N-ACETYLGLUCOSAMINE--PEPTIDE N-ACETYLGLUCOSAMINYLTRANSFERASE SPINDLY-RELATED"/>
    <property type="match status" value="1"/>
</dbReference>
<evidence type="ECO:0000256" key="1">
    <source>
        <dbReference type="ARBA" id="ARBA00022737"/>
    </source>
</evidence>
<evidence type="ECO:0000256" key="3">
    <source>
        <dbReference type="PROSITE-ProRule" id="PRU00339"/>
    </source>
</evidence>
<dbReference type="Pfam" id="PF13181">
    <property type="entry name" value="TPR_8"/>
    <property type="match status" value="2"/>
</dbReference>
<feature type="region of interest" description="Disordered" evidence="4">
    <location>
        <begin position="122"/>
        <end position="141"/>
    </location>
</feature>
<dbReference type="Proteomes" id="UP000290608">
    <property type="component" value="Unassembled WGS sequence"/>
</dbReference>
<feature type="repeat" description="TPR" evidence="3">
    <location>
        <begin position="221"/>
        <end position="254"/>
    </location>
</feature>
<evidence type="ECO:0000256" key="2">
    <source>
        <dbReference type="ARBA" id="ARBA00022803"/>
    </source>
</evidence>
<dbReference type="AlphaFoldDB" id="A0A4Q0PNH4"/>
<dbReference type="EMBL" id="QOVL01000008">
    <property type="protein sequence ID" value="RXG29917.1"/>
    <property type="molecule type" value="Genomic_DNA"/>
</dbReference>
<feature type="signal peptide" evidence="5">
    <location>
        <begin position="1"/>
        <end position="18"/>
    </location>
</feature>
<gene>
    <name evidence="6" type="ORF">DSL99_1972</name>
</gene>
<dbReference type="STRING" id="1122159.SAMN02745246_02065"/>
<evidence type="ECO:0000313" key="7">
    <source>
        <dbReference type="Proteomes" id="UP000290608"/>
    </source>
</evidence>
<dbReference type="InterPro" id="IPR011990">
    <property type="entry name" value="TPR-like_helical_dom_sf"/>
</dbReference>
<feature type="repeat" description="TPR" evidence="3">
    <location>
        <begin position="255"/>
        <end position="288"/>
    </location>
</feature>
<keyword evidence="5" id="KW-0732">Signal</keyword>
<reference evidence="6 7" key="1">
    <citation type="submission" date="2018-07" db="EMBL/GenBank/DDBJ databases">
        <title>Leeuwenhoekiella genomics.</title>
        <authorList>
            <person name="Tahon G."/>
            <person name="Willems A."/>
        </authorList>
    </citation>
    <scope>NUCLEOTIDE SEQUENCE [LARGE SCALE GENOMIC DNA]</scope>
    <source>
        <strain evidence="6 7">LMG 1345</strain>
    </source>
</reference>
<dbReference type="Pfam" id="PF07719">
    <property type="entry name" value="TPR_2"/>
    <property type="match status" value="1"/>
</dbReference>
<evidence type="ECO:0000256" key="5">
    <source>
        <dbReference type="SAM" id="SignalP"/>
    </source>
</evidence>
<accession>A0A4Q0PNH4</accession>
<organism evidence="6 7">
    <name type="scientific">Leeuwenhoekiella marinoflava</name>
    <dbReference type="NCBI Taxonomy" id="988"/>
    <lineage>
        <taxon>Bacteria</taxon>
        <taxon>Pseudomonadati</taxon>
        <taxon>Bacteroidota</taxon>
        <taxon>Flavobacteriia</taxon>
        <taxon>Flavobacteriales</taxon>
        <taxon>Flavobacteriaceae</taxon>
        <taxon>Leeuwenhoekiella</taxon>
    </lineage>
</organism>
<protein>
    <submittedName>
        <fullName evidence="6">Tetratricopeptide repeat protein</fullName>
    </submittedName>
</protein>
<dbReference type="PROSITE" id="PS50005">
    <property type="entry name" value="TPR"/>
    <property type="match status" value="3"/>
</dbReference>
<evidence type="ECO:0000256" key="4">
    <source>
        <dbReference type="SAM" id="MobiDB-lite"/>
    </source>
</evidence>
<comment type="caution">
    <text evidence="6">The sequence shown here is derived from an EMBL/GenBank/DDBJ whole genome shotgun (WGS) entry which is preliminary data.</text>
</comment>
<name>A0A4Q0PNH4_9FLAO</name>
<keyword evidence="2 3" id="KW-0802">TPR repeat</keyword>
<dbReference type="PANTHER" id="PTHR44858">
    <property type="entry name" value="TETRATRICOPEPTIDE REPEAT PROTEIN 6"/>
    <property type="match status" value="1"/>
</dbReference>
<feature type="chain" id="PRO_5020298445" evidence="5">
    <location>
        <begin position="19"/>
        <end position="331"/>
    </location>
</feature>
<dbReference type="InterPro" id="IPR050498">
    <property type="entry name" value="Ycf3"/>
</dbReference>
<sequence length="331" mass="38285">MKKLLSIIFMLISIVAFAQNRYSKVTTSSFKPMSYSELSNVAMTLQKRYNENQKYLYAMKNWILELKPQIKEQKFIDRLNGEYSVLTSMEDDDLARATKALKQRENSIREVISEYNSWINQQNSNTTSNQTTNTTNNVVTSKENTPENYLQLASEFLQKENYPKAISYLSRYLENDPKNTNVLFYRAMAKGQLNDNYGAISDYEKIIENNSNYPITVAKFATVYNNKAYALVKLKKYKDALPFVNKALEIDEKEWFIWDTRGEIYFNIGKYDDAISDLSKAIKIKKHDNSYYLRGLAYIKKGNKEKGCKDLSKAGELGNGDAYEAINENCN</sequence>
<feature type="repeat" description="TPR" evidence="3">
    <location>
        <begin position="146"/>
        <end position="179"/>
    </location>
</feature>
<keyword evidence="1" id="KW-0677">Repeat</keyword>
<dbReference type="SMART" id="SM00028">
    <property type="entry name" value="TPR"/>
    <property type="match status" value="5"/>
</dbReference>
<dbReference type="SUPFAM" id="SSF48452">
    <property type="entry name" value="TPR-like"/>
    <property type="match status" value="1"/>
</dbReference>
<dbReference type="InterPro" id="IPR019734">
    <property type="entry name" value="TPR_rpt"/>
</dbReference>
<proteinExistence type="predicted"/>
<dbReference type="Gene3D" id="1.25.40.10">
    <property type="entry name" value="Tetratricopeptide repeat domain"/>
    <property type="match status" value="2"/>
</dbReference>
<dbReference type="Pfam" id="PF13432">
    <property type="entry name" value="TPR_16"/>
    <property type="match status" value="1"/>
</dbReference>
<evidence type="ECO:0000313" key="6">
    <source>
        <dbReference type="EMBL" id="RXG29917.1"/>
    </source>
</evidence>